<dbReference type="Gramene" id="TuG1812G0700001501.01.T01">
    <property type="protein sequence ID" value="TuG1812G0700001501.01.T01"/>
    <property type="gene ID" value="TuG1812G0700001501.01"/>
</dbReference>
<reference evidence="3" key="1">
    <citation type="journal article" date="2013" name="Nature">
        <title>Draft genome of the wheat A-genome progenitor Triticum urartu.</title>
        <authorList>
            <person name="Ling H.Q."/>
            <person name="Zhao S."/>
            <person name="Liu D."/>
            <person name="Wang J."/>
            <person name="Sun H."/>
            <person name="Zhang C."/>
            <person name="Fan H."/>
            <person name="Li D."/>
            <person name="Dong L."/>
            <person name="Tao Y."/>
            <person name="Gao C."/>
            <person name="Wu H."/>
            <person name="Li Y."/>
            <person name="Cui Y."/>
            <person name="Guo X."/>
            <person name="Zheng S."/>
            <person name="Wang B."/>
            <person name="Yu K."/>
            <person name="Liang Q."/>
            <person name="Yang W."/>
            <person name="Lou X."/>
            <person name="Chen J."/>
            <person name="Feng M."/>
            <person name="Jian J."/>
            <person name="Zhang X."/>
            <person name="Luo G."/>
            <person name="Jiang Y."/>
            <person name="Liu J."/>
            <person name="Wang Z."/>
            <person name="Sha Y."/>
            <person name="Zhang B."/>
            <person name="Wu H."/>
            <person name="Tang D."/>
            <person name="Shen Q."/>
            <person name="Xue P."/>
            <person name="Zou S."/>
            <person name="Wang X."/>
            <person name="Liu X."/>
            <person name="Wang F."/>
            <person name="Yang Y."/>
            <person name="An X."/>
            <person name="Dong Z."/>
            <person name="Zhang K."/>
            <person name="Zhang X."/>
            <person name="Luo M.C."/>
            <person name="Dvorak J."/>
            <person name="Tong Y."/>
            <person name="Wang J."/>
            <person name="Yang H."/>
            <person name="Li Z."/>
            <person name="Wang D."/>
            <person name="Zhang A."/>
            <person name="Wang J."/>
        </authorList>
    </citation>
    <scope>NUCLEOTIDE SEQUENCE</scope>
    <source>
        <strain evidence="3">cv. G1812</strain>
    </source>
</reference>
<proteinExistence type="predicted"/>
<dbReference type="Proteomes" id="UP000015106">
    <property type="component" value="Chromosome 7"/>
</dbReference>
<reference evidence="2" key="3">
    <citation type="submission" date="2022-06" db="UniProtKB">
        <authorList>
            <consortium name="EnsemblPlants"/>
        </authorList>
    </citation>
    <scope>IDENTIFICATION</scope>
</reference>
<sequence>WIGYLPKASSRPPAGGLCIHARPRFRLLPRQDRLLLLICPRPRARSWSCLRWGQPWWSSGRDSGGGGGCCAATEDHGRWQGRGRGERRGRPASSGSSWARHRPCGCLPSSSLHG</sequence>
<accession>A0A8R7QZP3</accession>
<dbReference type="AlphaFoldDB" id="A0A8R7QZP3"/>
<name>A0A8R7QZP3_TRIUA</name>
<feature type="region of interest" description="Disordered" evidence="1">
    <location>
        <begin position="74"/>
        <end position="114"/>
    </location>
</feature>
<organism evidence="2 3">
    <name type="scientific">Triticum urartu</name>
    <name type="common">Red wild einkorn</name>
    <name type="synonym">Crithodium urartu</name>
    <dbReference type="NCBI Taxonomy" id="4572"/>
    <lineage>
        <taxon>Eukaryota</taxon>
        <taxon>Viridiplantae</taxon>
        <taxon>Streptophyta</taxon>
        <taxon>Embryophyta</taxon>
        <taxon>Tracheophyta</taxon>
        <taxon>Spermatophyta</taxon>
        <taxon>Magnoliopsida</taxon>
        <taxon>Liliopsida</taxon>
        <taxon>Poales</taxon>
        <taxon>Poaceae</taxon>
        <taxon>BOP clade</taxon>
        <taxon>Pooideae</taxon>
        <taxon>Triticodae</taxon>
        <taxon>Triticeae</taxon>
        <taxon>Triticinae</taxon>
        <taxon>Triticum</taxon>
    </lineage>
</organism>
<reference evidence="2" key="2">
    <citation type="submission" date="2018-03" db="EMBL/GenBank/DDBJ databases">
        <title>The Triticum urartu genome reveals the dynamic nature of wheat genome evolution.</title>
        <authorList>
            <person name="Ling H."/>
            <person name="Ma B."/>
            <person name="Shi X."/>
            <person name="Liu H."/>
            <person name="Dong L."/>
            <person name="Sun H."/>
            <person name="Cao Y."/>
            <person name="Gao Q."/>
            <person name="Zheng S."/>
            <person name="Li Y."/>
            <person name="Yu Y."/>
            <person name="Du H."/>
            <person name="Qi M."/>
            <person name="Li Y."/>
            <person name="Yu H."/>
            <person name="Cui Y."/>
            <person name="Wang N."/>
            <person name="Chen C."/>
            <person name="Wu H."/>
            <person name="Zhao Y."/>
            <person name="Zhang J."/>
            <person name="Li Y."/>
            <person name="Zhou W."/>
            <person name="Zhang B."/>
            <person name="Hu W."/>
            <person name="Eijk M."/>
            <person name="Tang J."/>
            <person name="Witsenboer H."/>
            <person name="Zhao S."/>
            <person name="Li Z."/>
            <person name="Zhang A."/>
            <person name="Wang D."/>
            <person name="Liang C."/>
        </authorList>
    </citation>
    <scope>NUCLEOTIDE SEQUENCE [LARGE SCALE GENOMIC DNA]</scope>
    <source>
        <strain evidence="2">cv. G1812</strain>
    </source>
</reference>
<evidence type="ECO:0000313" key="3">
    <source>
        <dbReference type="Proteomes" id="UP000015106"/>
    </source>
</evidence>
<dbReference type="EnsemblPlants" id="TuG1812G0700001501.01.T01">
    <property type="protein sequence ID" value="TuG1812G0700001501.01.T01"/>
    <property type="gene ID" value="TuG1812G0700001501.01"/>
</dbReference>
<protein>
    <submittedName>
        <fullName evidence="2">Uncharacterized protein</fullName>
    </submittedName>
</protein>
<keyword evidence="3" id="KW-1185">Reference proteome</keyword>
<evidence type="ECO:0000313" key="2">
    <source>
        <dbReference type="EnsemblPlants" id="TuG1812G0700001501.01.T01"/>
    </source>
</evidence>
<evidence type="ECO:0000256" key="1">
    <source>
        <dbReference type="SAM" id="MobiDB-lite"/>
    </source>
</evidence>
<feature type="compositionally biased region" description="Basic and acidic residues" evidence="1">
    <location>
        <begin position="74"/>
        <end position="89"/>
    </location>
</feature>